<evidence type="ECO:0000256" key="1">
    <source>
        <dbReference type="ARBA" id="ARBA00004225"/>
    </source>
</evidence>
<dbReference type="SUPFAM" id="SSF103506">
    <property type="entry name" value="Mitochondrial carrier"/>
    <property type="match status" value="1"/>
</dbReference>
<dbReference type="InterPro" id="IPR018108">
    <property type="entry name" value="MCP_transmembrane"/>
</dbReference>
<evidence type="ECO:0000256" key="7">
    <source>
        <dbReference type="ARBA" id="ARBA00023128"/>
    </source>
</evidence>
<evidence type="ECO:0000313" key="12">
    <source>
        <dbReference type="Proteomes" id="UP000245768"/>
    </source>
</evidence>
<name>A0A316YV53_9BASI</name>
<evidence type="ECO:0000256" key="3">
    <source>
        <dbReference type="ARBA" id="ARBA00022448"/>
    </source>
</evidence>
<dbReference type="FunFam" id="1.50.40.10:FF:000007">
    <property type="entry name" value="Mitochondrial tricarboxylate transport protein-like"/>
    <property type="match status" value="1"/>
</dbReference>
<dbReference type="AlphaFoldDB" id="A0A316YV53"/>
<comment type="subcellular location">
    <subcellularLocation>
        <location evidence="1">Mitochondrion membrane</location>
        <topology evidence="1">Multi-pass membrane protein</topology>
    </subcellularLocation>
</comment>
<evidence type="ECO:0000256" key="8">
    <source>
        <dbReference type="ARBA" id="ARBA00023136"/>
    </source>
</evidence>
<evidence type="ECO:0000256" key="4">
    <source>
        <dbReference type="ARBA" id="ARBA00022692"/>
    </source>
</evidence>
<dbReference type="OrthoDB" id="44467at2759"/>
<dbReference type="FunCoup" id="A0A316YV53">
    <property type="interactions" value="202"/>
</dbReference>
<gene>
    <name evidence="11" type="ORF">FA10DRAFT_9949</name>
</gene>
<dbReference type="STRING" id="215250.A0A316YV53"/>
<organism evidence="11 12">
    <name type="scientific">Acaromyces ingoldii</name>
    <dbReference type="NCBI Taxonomy" id="215250"/>
    <lineage>
        <taxon>Eukaryota</taxon>
        <taxon>Fungi</taxon>
        <taxon>Dikarya</taxon>
        <taxon>Basidiomycota</taxon>
        <taxon>Ustilaginomycotina</taxon>
        <taxon>Exobasidiomycetes</taxon>
        <taxon>Exobasidiales</taxon>
        <taxon>Cryptobasidiaceae</taxon>
        <taxon>Acaromyces</taxon>
    </lineage>
</organism>
<accession>A0A316YV53</accession>
<dbReference type="Proteomes" id="UP000245768">
    <property type="component" value="Unassembled WGS sequence"/>
</dbReference>
<comment type="similarity">
    <text evidence="2 10">Belongs to the mitochondrial carrier (TC 2.A.29) family.</text>
</comment>
<dbReference type="InterPro" id="IPR049563">
    <property type="entry name" value="TXTP-like"/>
</dbReference>
<evidence type="ECO:0000256" key="6">
    <source>
        <dbReference type="ARBA" id="ARBA00022989"/>
    </source>
</evidence>
<dbReference type="Pfam" id="PF00153">
    <property type="entry name" value="Mito_carr"/>
    <property type="match status" value="3"/>
</dbReference>
<dbReference type="GO" id="GO:0031966">
    <property type="term" value="C:mitochondrial membrane"/>
    <property type="evidence" value="ECO:0007669"/>
    <property type="project" value="UniProtKB-SubCell"/>
</dbReference>
<dbReference type="PROSITE" id="PS50920">
    <property type="entry name" value="SOLCAR"/>
    <property type="match status" value="3"/>
</dbReference>
<feature type="repeat" description="Solcar" evidence="9">
    <location>
        <begin position="203"/>
        <end position="288"/>
    </location>
</feature>
<dbReference type="GO" id="GO:0071913">
    <property type="term" value="F:citrate secondary active transmembrane transporter activity"/>
    <property type="evidence" value="ECO:0007669"/>
    <property type="project" value="TreeGrafter"/>
</dbReference>
<dbReference type="PRINTS" id="PR00926">
    <property type="entry name" value="MITOCARRIER"/>
</dbReference>
<keyword evidence="6" id="KW-1133">Transmembrane helix</keyword>
<evidence type="ECO:0000313" key="11">
    <source>
        <dbReference type="EMBL" id="PWN92936.1"/>
    </source>
</evidence>
<proteinExistence type="inferred from homology"/>
<feature type="repeat" description="Solcar" evidence="9">
    <location>
        <begin position="8"/>
        <end position="95"/>
    </location>
</feature>
<evidence type="ECO:0000256" key="2">
    <source>
        <dbReference type="ARBA" id="ARBA00006375"/>
    </source>
</evidence>
<evidence type="ECO:0000256" key="9">
    <source>
        <dbReference type="PROSITE-ProRule" id="PRU00282"/>
    </source>
</evidence>
<evidence type="ECO:0000256" key="5">
    <source>
        <dbReference type="ARBA" id="ARBA00022737"/>
    </source>
</evidence>
<dbReference type="InParanoid" id="A0A316YV53"/>
<sequence>MASKKRQEKPLNSLFAGAVAGAVEGFATYPTEFVKTQAQFAVASGSGPPGPITIIKDTLARHGVRGLYAGCSALVAGNAVKAGVRFLSYDSIKLAVADKNTGQLSLPRSIAAGFLAGLCEGAFAVTPSEAIKTRLIEDGKRPRDQRQYKGLISGSAAIIRNEGLAGIYKGLGPTMMRQGANSAVRLTTYSSLRTLATKDGRKPGGVETFGMGAVAGIVTVYATMPFDVVKTRMQSESASQYKGAFDCVATMLRQEGVRRFWKGTTPRLTRLILSGGIVFTVYEAILDSMAVIEGKAKEVAPAVVKSS</sequence>
<feature type="repeat" description="Solcar" evidence="9">
    <location>
        <begin position="104"/>
        <end position="195"/>
    </location>
</feature>
<dbReference type="RefSeq" id="XP_025380134.1">
    <property type="nucleotide sequence ID" value="XM_025525843.1"/>
</dbReference>
<keyword evidence="8 9" id="KW-0472">Membrane</keyword>
<reference evidence="11 12" key="1">
    <citation type="journal article" date="2018" name="Mol. Biol. Evol.">
        <title>Broad Genomic Sampling Reveals a Smut Pathogenic Ancestry of the Fungal Clade Ustilaginomycotina.</title>
        <authorList>
            <person name="Kijpornyongpan T."/>
            <person name="Mondo S.J."/>
            <person name="Barry K."/>
            <person name="Sandor L."/>
            <person name="Lee J."/>
            <person name="Lipzen A."/>
            <person name="Pangilinan J."/>
            <person name="LaButti K."/>
            <person name="Hainaut M."/>
            <person name="Henrissat B."/>
            <person name="Grigoriev I.V."/>
            <person name="Spatafora J.W."/>
            <person name="Aime M.C."/>
        </authorList>
    </citation>
    <scope>NUCLEOTIDE SEQUENCE [LARGE SCALE GENOMIC DNA]</scope>
    <source>
        <strain evidence="11 12">MCA 4198</strain>
    </source>
</reference>
<keyword evidence="7" id="KW-0496">Mitochondrion</keyword>
<keyword evidence="3 10" id="KW-0813">Transport</keyword>
<dbReference type="GeneID" id="37047759"/>
<dbReference type="PANTHER" id="PTHR45788:SF4">
    <property type="entry name" value="TRICARBOXYLATE TRANSPORT PROTEIN, MITOCHONDRIAL"/>
    <property type="match status" value="1"/>
</dbReference>
<dbReference type="InterPro" id="IPR002067">
    <property type="entry name" value="MCP"/>
</dbReference>
<keyword evidence="4 9" id="KW-0812">Transmembrane</keyword>
<keyword evidence="12" id="KW-1185">Reference proteome</keyword>
<dbReference type="Gene3D" id="1.50.40.10">
    <property type="entry name" value="Mitochondrial carrier domain"/>
    <property type="match status" value="1"/>
</dbReference>
<dbReference type="EMBL" id="KZ819634">
    <property type="protein sequence ID" value="PWN92936.1"/>
    <property type="molecule type" value="Genomic_DNA"/>
</dbReference>
<dbReference type="InterPro" id="IPR023395">
    <property type="entry name" value="MCP_dom_sf"/>
</dbReference>
<dbReference type="GO" id="GO:0006843">
    <property type="term" value="P:mitochondrial citrate transmembrane transport"/>
    <property type="evidence" value="ECO:0007669"/>
    <property type="project" value="TreeGrafter"/>
</dbReference>
<evidence type="ECO:0000256" key="10">
    <source>
        <dbReference type="RuleBase" id="RU000488"/>
    </source>
</evidence>
<keyword evidence="5" id="KW-0677">Repeat</keyword>
<protein>
    <submittedName>
        <fullName evidence="11">Mitochondrial tricarboxylate transporter</fullName>
    </submittedName>
</protein>
<dbReference type="PANTHER" id="PTHR45788">
    <property type="entry name" value="SUCCINATE/FUMARATE MITOCHONDRIAL TRANSPORTER-RELATED"/>
    <property type="match status" value="1"/>
</dbReference>